<dbReference type="PANTHER" id="PTHR43335">
    <property type="entry name" value="ABC TRANSPORTER, ATP-BINDING PROTEIN"/>
    <property type="match status" value="1"/>
</dbReference>
<dbReference type="EMBL" id="JACCKS010000009">
    <property type="protein sequence ID" value="NZA38299.1"/>
    <property type="molecule type" value="Genomic_DNA"/>
</dbReference>
<accession>A0A1I5I7W7</accession>
<protein>
    <submittedName>
        <fullName evidence="6">ABC transporter ATP-binding protein</fullName>
    </submittedName>
</protein>
<dbReference type="Proteomes" id="UP000586254">
    <property type="component" value="Unassembled WGS sequence"/>
</dbReference>
<dbReference type="PROSITE" id="PS50893">
    <property type="entry name" value="ABC_TRANSPORTER_2"/>
    <property type="match status" value="1"/>
</dbReference>
<dbReference type="RefSeq" id="WP_090411763.1">
    <property type="nucleotide sequence ID" value="NZ_CAUFHM010000006.1"/>
</dbReference>
<evidence type="ECO:0000256" key="3">
    <source>
        <dbReference type="ARBA" id="ARBA00022741"/>
    </source>
</evidence>
<reference evidence="6 7" key="1">
    <citation type="submission" date="2020-07" db="EMBL/GenBank/DDBJ databases">
        <title>Organ Donor 1.</title>
        <authorList>
            <person name="Marsh A.J."/>
            <person name="Azcarate-Peril M.A."/>
        </authorList>
    </citation>
    <scope>NUCLEOTIDE SEQUENCE [LARGE SCALE GENOMIC DNA]</scope>
    <source>
        <strain evidence="6 7">AMC0717</strain>
    </source>
</reference>
<dbReference type="AlphaFoldDB" id="A0A1I5I7W7"/>
<dbReference type="InterPro" id="IPR027417">
    <property type="entry name" value="P-loop_NTPase"/>
</dbReference>
<keyword evidence="4 6" id="KW-0067">ATP-binding</keyword>
<evidence type="ECO:0000256" key="2">
    <source>
        <dbReference type="ARBA" id="ARBA00022448"/>
    </source>
</evidence>
<dbReference type="InterPro" id="IPR003593">
    <property type="entry name" value="AAA+_ATPase"/>
</dbReference>
<feature type="domain" description="ABC transporter" evidence="5">
    <location>
        <begin position="6"/>
        <end position="234"/>
    </location>
</feature>
<dbReference type="GO" id="GO:0005524">
    <property type="term" value="F:ATP binding"/>
    <property type="evidence" value="ECO:0007669"/>
    <property type="project" value="UniProtKB-KW"/>
</dbReference>
<evidence type="ECO:0000256" key="4">
    <source>
        <dbReference type="ARBA" id="ARBA00022840"/>
    </source>
</evidence>
<dbReference type="PROSITE" id="PS00211">
    <property type="entry name" value="ABC_TRANSPORTER_1"/>
    <property type="match status" value="1"/>
</dbReference>
<comment type="similarity">
    <text evidence="1">Belongs to the ABC transporter superfamily.</text>
</comment>
<name>A0A1I5I7W7_9FIRM</name>
<dbReference type="PANTHER" id="PTHR43335:SF8">
    <property type="entry name" value="ABC TRANSPORTER, ATP-BINDING PROTEIN"/>
    <property type="match status" value="1"/>
</dbReference>
<dbReference type="Pfam" id="PF00005">
    <property type="entry name" value="ABC_tran"/>
    <property type="match status" value="1"/>
</dbReference>
<keyword evidence="2" id="KW-0813">Transport</keyword>
<sequence length="307" mass="33922">MDEIVLKATDLCKHYGSFKALDHLSLTIEKGKTYGLIGQNGAGKTTFIRQVCGLSYPSGGELALFGKSDEKGMREGRKRMGCLVETPALYQGMTAKQNMEAQRIQRGIPDKKAAERTLELVGLTDTGRKTVKHFSLGMKQRLGIAMALISDPEFLILDEPINGLDPVGIVEIRELLKRLNTERGTTLLISSHILSELYQTVDHFIIIDRGHIVESLTQGELDERCRRHIAIEVDDTARAAAVIEESLHTDNYRVMPDGTIKLYDHLEEIRAVSAALSQSGLLLTGISVRGDSLEDYFLQSIGGRKNG</sequence>
<proteinExistence type="inferred from homology"/>
<dbReference type="InterPro" id="IPR017871">
    <property type="entry name" value="ABC_transporter-like_CS"/>
</dbReference>
<evidence type="ECO:0000313" key="6">
    <source>
        <dbReference type="EMBL" id="NZA38299.1"/>
    </source>
</evidence>
<dbReference type="SUPFAM" id="SSF52540">
    <property type="entry name" value="P-loop containing nucleoside triphosphate hydrolases"/>
    <property type="match status" value="1"/>
</dbReference>
<comment type="caution">
    <text evidence="6">The sequence shown here is derived from an EMBL/GenBank/DDBJ whole genome shotgun (WGS) entry which is preliminary data.</text>
</comment>
<gene>
    <name evidence="6" type="ORF">H0N91_09155</name>
</gene>
<dbReference type="Gene3D" id="3.40.50.300">
    <property type="entry name" value="P-loop containing nucleotide triphosphate hydrolases"/>
    <property type="match status" value="1"/>
</dbReference>
<dbReference type="InterPro" id="IPR003439">
    <property type="entry name" value="ABC_transporter-like_ATP-bd"/>
</dbReference>
<organism evidence="6 7">
    <name type="scientific">Eubacterium callanderi</name>
    <dbReference type="NCBI Taxonomy" id="53442"/>
    <lineage>
        <taxon>Bacteria</taxon>
        <taxon>Bacillati</taxon>
        <taxon>Bacillota</taxon>
        <taxon>Clostridia</taxon>
        <taxon>Eubacteriales</taxon>
        <taxon>Eubacteriaceae</taxon>
        <taxon>Eubacterium</taxon>
    </lineage>
</organism>
<evidence type="ECO:0000313" key="7">
    <source>
        <dbReference type="Proteomes" id="UP000586254"/>
    </source>
</evidence>
<dbReference type="GO" id="GO:0016887">
    <property type="term" value="F:ATP hydrolysis activity"/>
    <property type="evidence" value="ECO:0007669"/>
    <property type="project" value="InterPro"/>
</dbReference>
<evidence type="ECO:0000256" key="1">
    <source>
        <dbReference type="ARBA" id="ARBA00005417"/>
    </source>
</evidence>
<dbReference type="SMART" id="SM00382">
    <property type="entry name" value="AAA"/>
    <property type="match status" value="1"/>
</dbReference>
<keyword evidence="3" id="KW-0547">Nucleotide-binding</keyword>
<evidence type="ECO:0000259" key="5">
    <source>
        <dbReference type="PROSITE" id="PS50893"/>
    </source>
</evidence>